<gene>
    <name evidence="2" type="ORF">WMO63_15025</name>
</gene>
<accession>A0ABV1F2F0</accession>
<dbReference type="Proteomes" id="UP001465426">
    <property type="component" value="Unassembled WGS sequence"/>
</dbReference>
<evidence type="ECO:0000313" key="3">
    <source>
        <dbReference type="Proteomes" id="UP001465426"/>
    </source>
</evidence>
<organism evidence="2 3">
    <name type="scientific">Niallia hominis</name>
    <dbReference type="NCBI Taxonomy" id="3133173"/>
    <lineage>
        <taxon>Bacteria</taxon>
        <taxon>Bacillati</taxon>
        <taxon>Bacillota</taxon>
        <taxon>Bacilli</taxon>
        <taxon>Bacillales</taxon>
        <taxon>Bacillaceae</taxon>
        <taxon>Niallia</taxon>
    </lineage>
</organism>
<comment type="caution">
    <text evidence="2">The sequence shown here is derived from an EMBL/GenBank/DDBJ whole genome shotgun (WGS) entry which is preliminary data.</text>
</comment>
<feature type="domain" description="MEDS" evidence="1">
    <location>
        <begin position="16"/>
        <end position="169"/>
    </location>
</feature>
<reference evidence="2 3" key="1">
    <citation type="submission" date="2024-03" db="EMBL/GenBank/DDBJ databases">
        <title>Human intestinal bacterial collection.</title>
        <authorList>
            <person name="Pauvert C."/>
            <person name="Hitch T.C.A."/>
            <person name="Clavel T."/>
        </authorList>
    </citation>
    <scope>NUCLEOTIDE SEQUENCE [LARGE SCALE GENOMIC DNA]</scope>
    <source>
        <strain evidence="2 3">CLA-SR-H024</strain>
    </source>
</reference>
<proteinExistence type="predicted"/>
<evidence type="ECO:0000313" key="2">
    <source>
        <dbReference type="EMBL" id="MEQ2466970.1"/>
    </source>
</evidence>
<dbReference type="InterPro" id="IPR025847">
    <property type="entry name" value="MEDS_domain"/>
</dbReference>
<name>A0ABV1F2F0_9BACI</name>
<dbReference type="Pfam" id="PF14417">
    <property type="entry name" value="MEDS"/>
    <property type="match status" value="1"/>
</dbReference>
<dbReference type="EMBL" id="JBBMFN010000039">
    <property type="protein sequence ID" value="MEQ2466970.1"/>
    <property type="molecule type" value="Genomic_DNA"/>
</dbReference>
<evidence type="ECO:0000259" key="1">
    <source>
        <dbReference type="Pfam" id="PF14417"/>
    </source>
</evidence>
<protein>
    <submittedName>
        <fullName evidence="2">MEDS domain-containing protein</fullName>
    </submittedName>
</protein>
<keyword evidence="3" id="KW-1185">Reference proteome</keyword>
<dbReference type="RefSeq" id="WP_235248346.1">
    <property type="nucleotide sequence ID" value="NZ_JBBMFN010000039.1"/>
</dbReference>
<sequence>MEYIKRQFLEGKEKLHVLFFYIDRKNYMEEVIQFIHTGIDAGDYIILVENERNFKRIYEKLTFILTSEQMKQLHYVNSLDFYFSSGGYHPPAITEYFNKTVQPYVDNNISFRSWAHVEWATMEEPFHLIGELEKIIDQAVNQISFPLVCAYGQLKMPNFLSTLLLETHPYILKKDTLISSKKYIINAPFNTNNDRE</sequence>